<dbReference type="PANTHER" id="PTHR35011">
    <property type="entry name" value="2,3-DIKETO-L-GULONATE TRAP TRANSPORTER SMALL PERMEASE PROTEIN YIAM"/>
    <property type="match status" value="1"/>
</dbReference>
<evidence type="ECO:0000256" key="8">
    <source>
        <dbReference type="ARBA" id="ARBA00038436"/>
    </source>
</evidence>
<name>A0ABS1TY75_9PROT</name>
<dbReference type="InterPro" id="IPR055348">
    <property type="entry name" value="DctQ"/>
</dbReference>
<keyword evidence="7 9" id="KW-0472">Membrane</keyword>
<dbReference type="Proteomes" id="UP000660885">
    <property type="component" value="Unassembled WGS sequence"/>
</dbReference>
<keyword evidence="3" id="KW-1003">Cell membrane</keyword>
<comment type="subunit">
    <text evidence="9">The complex comprises the extracytoplasmic solute receptor protein and the two transmembrane proteins.</text>
</comment>
<organism evidence="11 12">
    <name type="scientific">Belnapia arida</name>
    <dbReference type="NCBI Taxonomy" id="2804533"/>
    <lineage>
        <taxon>Bacteria</taxon>
        <taxon>Pseudomonadati</taxon>
        <taxon>Pseudomonadota</taxon>
        <taxon>Alphaproteobacteria</taxon>
        <taxon>Acetobacterales</taxon>
        <taxon>Roseomonadaceae</taxon>
        <taxon>Belnapia</taxon>
    </lineage>
</organism>
<evidence type="ECO:0000259" key="10">
    <source>
        <dbReference type="Pfam" id="PF04290"/>
    </source>
</evidence>
<dbReference type="PANTHER" id="PTHR35011:SF10">
    <property type="entry name" value="TRAP TRANSPORTER SMALL PERMEASE PROTEIN"/>
    <property type="match status" value="1"/>
</dbReference>
<evidence type="ECO:0000256" key="5">
    <source>
        <dbReference type="ARBA" id="ARBA00022692"/>
    </source>
</evidence>
<sequence length="177" mass="19132">MRRLLDVLYALGAGLAALSLFAIFCVMMAQVVLREMQLQLPAADDVSAYLCVSTTFFALAATFKRGELIRVGMALDRLGPAARRWAELLVLGLAAVLIAYVTFWTAQDMWFSWEIEEVAQGTVPIPLWIPKLAVPLGTGLLLIAILDEFVTVLGGARPGYVVAAEERAAAGDFSAEV</sequence>
<evidence type="ECO:0000256" key="1">
    <source>
        <dbReference type="ARBA" id="ARBA00004429"/>
    </source>
</evidence>
<dbReference type="RefSeq" id="WP_202830495.1">
    <property type="nucleotide sequence ID" value="NZ_JAETWB010000001.1"/>
</dbReference>
<feature type="transmembrane region" description="Helical" evidence="9">
    <location>
        <begin position="46"/>
        <end position="64"/>
    </location>
</feature>
<evidence type="ECO:0000256" key="9">
    <source>
        <dbReference type="RuleBase" id="RU369079"/>
    </source>
</evidence>
<comment type="similarity">
    <text evidence="8 9">Belongs to the TRAP transporter small permease family.</text>
</comment>
<feature type="transmembrane region" description="Helical" evidence="9">
    <location>
        <begin position="7"/>
        <end position="31"/>
    </location>
</feature>
<evidence type="ECO:0000256" key="3">
    <source>
        <dbReference type="ARBA" id="ARBA00022475"/>
    </source>
</evidence>
<protein>
    <recommendedName>
        <fullName evidence="9">TRAP transporter small permease protein</fullName>
    </recommendedName>
</protein>
<accession>A0ABS1TY75</accession>
<proteinExistence type="inferred from homology"/>
<feature type="transmembrane region" description="Helical" evidence="9">
    <location>
        <begin position="125"/>
        <end position="146"/>
    </location>
</feature>
<reference evidence="11 12" key="1">
    <citation type="submission" date="2021-01" db="EMBL/GenBank/DDBJ databases">
        <title>Belnapia mucosa sp. nov. and Belnapia arida sp. nov., isolated from the Tabernas Desert (Almeria, Spain).</title>
        <authorList>
            <person name="Molina-Menor E."/>
            <person name="Vidal-Verdu A."/>
            <person name="Calonge A."/>
            <person name="Satari L."/>
            <person name="Pereto J."/>
            <person name="Porcar M."/>
        </authorList>
    </citation>
    <scope>NUCLEOTIDE SEQUENCE [LARGE SCALE GENOMIC DNA]</scope>
    <source>
        <strain evidence="11 12">T18</strain>
    </source>
</reference>
<evidence type="ECO:0000313" key="12">
    <source>
        <dbReference type="Proteomes" id="UP000660885"/>
    </source>
</evidence>
<dbReference type="InterPro" id="IPR007387">
    <property type="entry name" value="TRAP_DctQ"/>
</dbReference>
<keyword evidence="12" id="KW-1185">Reference proteome</keyword>
<evidence type="ECO:0000256" key="6">
    <source>
        <dbReference type="ARBA" id="ARBA00022989"/>
    </source>
</evidence>
<feature type="transmembrane region" description="Helical" evidence="9">
    <location>
        <begin position="85"/>
        <end position="105"/>
    </location>
</feature>
<keyword evidence="4 9" id="KW-0997">Cell inner membrane</keyword>
<feature type="domain" description="Tripartite ATP-independent periplasmic transporters DctQ component" evidence="10">
    <location>
        <begin position="23"/>
        <end position="152"/>
    </location>
</feature>
<keyword evidence="2 9" id="KW-0813">Transport</keyword>
<evidence type="ECO:0000256" key="2">
    <source>
        <dbReference type="ARBA" id="ARBA00022448"/>
    </source>
</evidence>
<keyword evidence="5 9" id="KW-0812">Transmembrane</keyword>
<keyword evidence="6 9" id="KW-1133">Transmembrane helix</keyword>
<comment type="caution">
    <text evidence="11">The sequence shown here is derived from an EMBL/GenBank/DDBJ whole genome shotgun (WGS) entry which is preliminary data.</text>
</comment>
<evidence type="ECO:0000256" key="4">
    <source>
        <dbReference type="ARBA" id="ARBA00022519"/>
    </source>
</evidence>
<evidence type="ECO:0000256" key="7">
    <source>
        <dbReference type="ARBA" id="ARBA00023136"/>
    </source>
</evidence>
<evidence type="ECO:0000313" key="11">
    <source>
        <dbReference type="EMBL" id="MBL6077378.1"/>
    </source>
</evidence>
<comment type="subcellular location">
    <subcellularLocation>
        <location evidence="1 9">Cell inner membrane</location>
        <topology evidence="1 9">Multi-pass membrane protein</topology>
    </subcellularLocation>
</comment>
<dbReference type="Pfam" id="PF04290">
    <property type="entry name" value="DctQ"/>
    <property type="match status" value="1"/>
</dbReference>
<gene>
    <name evidence="11" type="ORF">JMJ56_05115</name>
</gene>
<dbReference type="EMBL" id="JAETWB010000001">
    <property type="protein sequence ID" value="MBL6077378.1"/>
    <property type="molecule type" value="Genomic_DNA"/>
</dbReference>
<comment type="function">
    <text evidence="9">Part of the tripartite ATP-independent periplasmic (TRAP) transport system.</text>
</comment>